<comment type="subcellular location">
    <subcellularLocation>
        <location evidence="1">Nucleus</location>
    </subcellularLocation>
</comment>
<dbReference type="Proteomes" id="UP000070544">
    <property type="component" value="Unassembled WGS sequence"/>
</dbReference>
<evidence type="ECO:0000256" key="3">
    <source>
        <dbReference type="ARBA" id="ARBA00023015"/>
    </source>
</evidence>
<sequence>MASPENVKVLELLNQDLCNKRKVRCSGGPPCSLCAEKNLPCTFERFTKKRGPNRGQISLLNAQLKVLEYMYRLRGGVRADPSPPHGESSEAFGKKSKARVAYLERYLGLQAGYSPVALEQVAIHAGVAREVLDEFRTAVATTPQSPNQANPAPIQAIAPPSHAMRLPSANETDSSYSESYGHSETPLSSSRSSLSALVEASEGLDRGDTRGVGAHLFKVTRSREVNPPVVEESPALKALRIPQQPRTVFHGFKVPPQRHHAPERPPLSANSLRLQNNILTYSTDMLVNDATTVLWLRMYRDHFSFLFPIFPHHMFSQAANFAPSLLFSMIAIAARFHPDVEAGFAVAEAMFDRARKELQPAFQNGGPADIYTIATLSNLIVYIVTSNRRDVEHALMPFISYAAALARERKFSDEDGELFVDEERSEESKEIIRRLWWTLFNLDRTLSAGTARAFSISELECRLRLPSPNFPPSLASSKVAGSTAPLFVDAISMRSPLPPVLHYQARLVILNHIFGQISEFWQWASFNRLELFDPSGAPNPLTTEAHARHRKLDAALDWWWQELPEVYKEYIADITTAQHHFTYIMLFRAARVLLHAPRGVVRQLTTNEVIWANGDPVNEQKFAKQRVEIFGWLMSHNRKIASEEARLVTRATEIGLRASGGAVEWSGVNSPFFTTRETRSTNDFSFVEFGSPFAAFSLFHTGLVHIAEARVLAGLAGVPHDIGEVVNFQAGAQMDVLARRGRHNVHVGEHLRSAGIHVTALLRFGVAWLNAKRLGEMLNQLLEECVLSMTVAEVTQTEDTNAIIHQNSKLINWGDWILPETLREQLSTELGDVLASAIAV</sequence>
<evidence type="ECO:0000256" key="5">
    <source>
        <dbReference type="ARBA" id="ARBA00023242"/>
    </source>
</evidence>
<dbReference type="Pfam" id="PF00172">
    <property type="entry name" value="Zn_clus"/>
    <property type="match status" value="1"/>
</dbReference>
<dbReference type="AlphaFoldDB" id="A0A139ATJ4"/>
<evidence type="ECO:0000256" key="6">
    <source>
        <dbReference type="SAM" id="MobiDB-lite"/>
    </source>
</evidence>
<dbReference type="Pfam" id="PF04082">
    <property type="entry name" value="Fungal_trans"/>
    <property type="match status" value="1"/>
</dbReference>
<dbReference type="GO" id="GO:0003677">
    <property type="term" value="F:DNA binding"/>
    <property type="evidence" value="ECO:0007669"/>
    <property type="project" value="InterPro"/>
</dbReference>
<keyword evidence="4" id="KW-0804">Transcription</keyword>
<organism evidence="9 10">
    <name type="scientific">Gonapodya prolifera (strain JEL478)</name>
    <name type="common">Monoblepharis prolifera</name>
    <dbReference type="NCBI Taxonomy" id="1344416"/>
    <lineage>
        <taxon>Eukaryota</taxon>
        <taxon>Fungi</taxon>
        <taxon>Fungi incertae sedis</taxon>
        <taxon>Chytridiomycota</taxon>
        <taxon>Chytridiomycota incertae sedis</taxon>
        <taxon>Monoblepharidomycetes</taxon>
        <taxon>Monoblepharidales</taxon>
        <taxon>Gonapodyaceae</taxon>
        <taxon>Gonapodya</taxon>
    </lineage>
</organism>
<feature type="compositionally biased region" description="Low complexity" evidence="6">
    <location>
        <begin position="183"/>
        <end position="194"/>
    </location>
</feature>
<dbReference type="PANTHER" id="PTHR47338:SF5">
    <property type="entry name" value="ZN(II)2CYS6 TRANSCRIPTION FACTOR (EUROFUNG)"/>
    <property type="match status" value="1"/>
</dbReference>
<keyword evidence="3" id="KW-0805">Transcription regulation</keyword>
<gene>
    <name evidence="9" type="ORF">M427DRAFT_131456</name>
</gene>
<keyword evidence="5" id="KW-0539">Nucleus</keyword>
<name>A0A139ATJ4_GONPJ</name>
<evidence type="ECO:0000259" key="8">
    <source>
        <dbReference type="SMART" id="SM00906"/>
    </source>
</evidence>
<dbReference type="SMART" id="SM00906">
    <property type="entry name" value="Fungal_trans"/>
    <property type="match status" value="1"/>
</dbReference>
<dbReference type="PANTHER" id="PTHR47338">
    <property type="entry name" value="ZN(II)2CYS6 TRANSCRIPTION FACTOR (EUROFUNG)-RELATED"/>
    <property type="match status" value="1"/>
</dbReference>
<dbReference type="OrthoDB" id="2177970at2759"/>
<evidence type="ECO:0000313" key="9">
    <source>
        <dbReference type="EMBL" id="KXS20014.1"/>
    </source>
</evidence>
<dbReference type="InterPro" id="IPR036864">
    <property type="entry name" value="Zn2-C6_fun-type_DNA-bd_sf"/>
</dbReference>
<proteinExistence type="predicted"/>
<protein>
    <recommendedName>
        <fullName evidence="11">Zn(2)-C6 fungal-type domain-containing protein</fullName>
    </recommendedName>
</protein>
<feature type="compositionally biased region" description="Polar residues" evidence="6">
    <location>
        <begin position="169"/>
        <end position="182"/>
    </location>
</feature>
<keyword evidence="2" id="KW-0479">Metal-binding</keyword>
<reference evidence="9 10" key="1">
    <citation type="journal article" date="2015" name="Genome Biol. Evol.">
        <title>Phylogenomic analyses indicate that early fungi evolved digesting cell walls of algal ancestors of land plants.</title>
        <authorList>
            <person name="Chang Y."/>
            <person name="Wang S."/>
            <person name="Sekimoto S."/>
            <person name="Aerts A.L."/>
            <person name="Choi C."/>
            <person name="Clum A."/>
            <person name="LaButti K.M."/>
            <person name="Lindquist E.A."/>
            <person name="Yee Ngan C."/>
            <person name="Ohm R.A."/>
            <person name="Salamov A.A."/>
            <person name="Grigoriev I.V."/>
            <person name="Spatafora J.W."/>
            <person name="Berbee M.L."/>
        </authorList>
    </citation>
    <scope>NUCLEOTIDE SEQUENCE [LARGE SCALE GENOMIC DNA]</scope>
    <source>
        <strain evidence="9 10">JEL478</strain>
    </source>
</reference>
<dbReference type="GO" id="GO:0000981">
    <property type="term" value="F:DNA-binding transcription factor activity, RNA polymerase II-specific"/>
    <property type="evidence" value="ECO:0007669"/>
    <property type="project" value="InterPro"/>
</dbReference>
<dbReference type="CDD" id="cd00067">
    <property type="entry name" value="GAL4"/>
    <property type="match status" value="1"/>
</dbReference>
<feature type="domain" description="Zn(2)-C6 fungal-type" evidence="7">
    <location>
        <begin position="16"/>
        <end position="52"/>
    </location>
</feature>
<evidence type="ECO:0008006" key="11">
    <source>
        <dbReference type="Google" id="ProtNLM"/>
    </source>
</evidence>
<evidence type="ECO:0000256" key="4">
    <source>
        <dbReference type="ARBA" id="ARBA00023163"/>
    </source>
</evidence>
<dbReference type="SUPFAM" id="SSF57701">
    <property type="entry name" value="Zn2/Cys6 DNA-binding domain"/>
    <property type="match status" value="1"/>
</dbReference>
<accession>A0A139ATJ4</accession>
<dbReference type="EMBL" id="KQ965736">
    <property type="protein sequence ID" value="KXS20014.1"/>
    <property type="molecule type" value="Genomic_DNA"/>
</dbReference>
<dbReference type="SMART" id="SM00066">
    <property type="entry name" value="GAL4"/>
    <property type="match status" value="1"/>
</dbReference>
<dbReference type="Gene3D" id="4.10.240.10">
    <property type="entry name" value="Zn(2)-C6 fungal-type DNA-binding domain"/>
    <property type="match status" value="1"/>
</dbReference>
<dbReference type="InterPro" id="IPR050815">
    <property type="entry name" value="TF_fung"/>
</dbReference>
<feature type="region of interest" description="Disordered" evidence="6">
    <location>
        <begin position="164"/>
        <end position="194"/>
    </location>
</feature>
<evidence type="ECO:0000256" key="1">
    <source>
        <dbReference type="ARBA" id="ARBA00004123"/>
    </source>
</evidence>
<keyword evidence="10" id="KW-1185">Reference proteome</keyword>
<dbReference type="GO" id="GO:0006351">
    <property type="term" value="P:DNA-templated transcription"/>
    <property type="evidence" value="ECO:0007669"/>
    <property type="project" value="InterPro"/>
</dbReference>
<feature type="domain" description="Xylanolytic transcriptional activator regulatory" evidence="8">
    <location>
        <begin position="395"/>
        <end position="472"/>
    </location>
</feature>
<dbReference type="STRING" id="1344416.A0A139ATJ4"/>
<dbReference type="InterPro" id="IPR001138">
    <property type="entry name" value="Zn2Cys6_DnaBD"/>
</dbReference>
<evidence type="ECO:0000313" key="10">
    <source>
        <dbReference type="Proteomes" id="UP000070544"/>
    </source>
</evidence>
<dbReference type="GO" id="GO:0005634">
    <property type="term" value="C:nucleus"/>
    <property type="evidence" value="ECO:0007669"/>
    <property type="project" value="UniProtKB-SubCell"/>
</dbReference>
<dbReference type="CDD" id="cd12148">
    <property type="entry name" value="fungal_TF_MHR"/>
    <property type="match status" value="1"/>
</dbReference>
<evidence type="ECO:0000259" key="7">
    <source>
        <dbReference type="SMART" id="SM00066"/>
    </source>
</evidence>
<dbReference type="GO" id="GO:0008270">
    <property type="term" value="F:zinc ion binding"/>
    <property type="evidence" value="ECO:0007669"/>
    <property type="project" value="InterPro"/>
</dbReference>
<dbReference type="InterPro" id="IPR007219">
    <property type="entry name" value="XnlR_reg_dom"/>
</dbReference>
<evidence type="ECO:0000256" key="2">
    <source>
        <dbReference type="ARBA" id="ARBA00022723"/>
    </source>
</evidence>